<dbReference type="Proteomes" id="UP000287033">
    <property type="component" value="Unassembled WGS sequence"/>
</dbReference>
<organism evidence="6 7">
    <name type="scientific">Chiloscyllium punctatum</name>
    <name type="common">Brownbanded bambooshark</name>
    <name type="synonym">Hemiscyllium punctatum</name>
    <dbReference type="NCBI Taxonomy" id="137246"/>
    <lineage>
        <taxon>Eukaryota</taxon>
        <taxon>Metazoa</taxon>
        <taxon>Chordata</taxon>
        <taxon>Craniata</taxon>
        <taxon>Vertebrata</taxon>
        <taxon>Chondrichthyes</taxon>
        <taxon>Elasmobranchii</taxon>
        <taxon>Galeomorphii</taxon>
        <taxon>Galeoidea</taxon>
        <taxon>Orectolobiformes</taxon>
        <taxon>Hemiscylliidae</taxon>
        <taxon>Chiloscyllium</taxon>
    </lineage>
</organism>
<dbReference type="PANTHER" id="PTHR11213:SF1">
    <property type="entry name" value="PITUITARY ADENYLATE CYCLASE-ACTIVATING POLYPEPTIDE"/>
    <property type="match status" value="1"/>
</dbReference>
<dbReference type="InterPro" id="IPR000532">
    <property type="entry name" value="Glucagon_GIP_secretin_VIP"/>
</dbReference>
<dbReference type="PRINTS" id="PR00275">
    <property type="entry name" value="GLUCAGON"/>
</dbReference>
<evidence type="ECO:0000313" key="6">
    <source>
        <dbReference type="EMBL" id="GCC22508.1"/>
    </source>
</evidence>
<evidence type="ECO:0000256" key="2">
    <source>
        <dbReference type="ARBA" id="ARBA00008369"/>
    </source>
</evidence>
<evidence type="ECO:0000259" key="5">
    <source>
        <dbReference type="PROSITE" id="PS00260"/>
    </source>
</evidence>
<dbReference type="GO" id="GO:0070374">
    <property type="term" value="P:positive regulation of ERK1 and ERK2 cascade"/>
    <property type="evidence" value="ECO:0007669"/>
    <property type="project" value="TreeGrafter"/>
</dbReference>
<dbReference type="SMART" id="SM00070">
    <property type="entry name" value="GLUCA"/>
    <property type="match status" value="2"/>
</dbReference>
<feature type="domain" description="Glucagon / GIP / secretin / VIP family" evidence="5">
    <location>
        <begin position="163"/>
        <end position="185"/>
    </location>
</feature>
<dbReference type="STRING" id="137246.A0A401RWM4"/>
<dbReference type="GO" id="GO:0007189">
    <property type="term" value="P:adenylate cyclase-activating G protein-coupled receptor signaling pathway"/>
    <property type="evidence" value="ECO:0007669"/>
    <property type="project" value="TreeGrafter"/>
</dbReference>
<dbReference type="GO" id="GO:0005576">
    <property type="term" value="C:extracellular region"/>
    <property type="evidence" value="ECO:0007669"/>
    <property type="project" value="UniProtKB-SubCell"/>
</dbReference>
<comment type="similarity">
    <text evidence="2">Belongs to the glucagon family.</text>
</comment>
<sequence>MCKRIYENPDVQFVTKPCNVIVHNIQPTCKRLRMPNKATLAFMVVYGIIMHCNVYGSPTGVKYPEFRVEDEAYDEEGNSLPDLTYQTDRNGIRIPSSVIDDVNTLYYPPEKRTERHADAILHKRLRELLAQEITKEFVHSLLRKKRDGGTSVEKDTEPLSKRHSDGIFTDSYSRYRKQMAVKKYLAAVLGKSPEDINIDHIIDDIGIDALLRLLEGDYDIGLGELLQQISLSAN</sequence>
<dbReference type="PANTHER" id="PTHR11213">
    <property type="entry name" value="GLUCAGON-FAMILY NEUROPEPTIDE"/>
    <property type="match status" value="1"/>
</dbReference>
<dbReference type="OrthoDB" id="9875627at2759"/>
<evidence type="ECO:0000256" key="4">
    <source>
        <dbReference type="SAM" id="Phobius"/>
    </source>
</evidence>
<dbReference type="GO" id="GO:0032880">
    <property type="term" value="P:regulation of protein localization"/>
    <property type="evidence" value="ECO:0007669"/>
    <property type="project" value="TreeGrafter"/>
</dbReference>
<dbReference type="PROSITE" id="PS00260">
    <property type="entry name" value="GLUCAGON"/>
    <property type="match status" value="1"/>
</dbReference>
<gene>
    <name evidence="6" type="ORF">chiPu_0000896</name>
</gene>
<comment type="caution">
    <text evidence="6">The sequence shown here is derived from an EMBL/GenBank/DDBJ whole genome shotgun (WGS) entry which is preliminary data.</text>
</comment>
<dbReference type="EMBL" id="BEZZ01000012">
    <property type="protein sequence ID" value="GCC22508.1"/>
    <property type="molecule type" value="Genomic_DNA"/>
</dbReference>
<dbReference type="OMA" id="GIIMHCN"/>
<dbReference type="GO" id="GO:0031175">
    <property type="term" value="P:neuron projection development"/>
    <property type="evidence" value="ECO:0007669"/>
    <property type="project" value="TreeGrafter"/>
</dbReference>
<keyword evidence="4" id="KW-0812">Transmembrane</keyword>
<dbReference type="GO" id="GO:0005184">
    <property type="term" value="F:neuropeptide hormone activity"/>
    <property type="evidence" value="ECO:0007669"/>
    <property type="project" value="InterPro"/>
</dbReference>
<feature type="transmembrane region" description="Helical" evidence="4">
    <location>
        <begin position="38"/>
        <end position="56"/>
    </location>
</feature>
<dbReference type="GO" id="GO:0043204">
    <property type="term" value="C:perikaryon"/>
    <property type="evidence" value="ECO:0007669"/>
    <property type="project" value="TreeGrafter"/>
</dbReference>
<reference evidence="6 7" key="1">
    <citation type="journal article" date="2018" name="Nat. Ecol. Evol.">
        <title>Shark genomes provide insights into elasmobranch evolution and the origin of vertebrates.</title>
        <authorList>
            <person name="Hara Y"/>
            <person name="Yamaguchi K"/>
            <person name="Onimaru K"/>
            <person name="Kadota M"/>
            <person name="Koyanagi M"/>
            <person name="Keeley SD"/>
            <person name="Tatsumi K"/>
            <person name="Tanaka K"/>
            <person name="Motone F"/>
            <person name="Kageyama Y"/>
            <person name="Nozu R"/>
            <person name="Adachi N"/>
            <person name="Nishimura O"/>
            <person name="Nakagawa R"/>
            <person name="Tanegashima C"/>
            <person name="Kiyatake I"/>
            <person name="Matsumoto R"/>
            <person name="Murakumo K"/>
            <person name="Nishida K"/>
            <person name="Terakita A"/>
            <person name="Kuratani S"/>
            <person name="Sato K"/>
            <person name="Hyodo S Kuraku.S."/>
        </authorList>
    </citation>
    <scope>NUCLEOTIDE SEQUENCE [LARGE SCALE GENOMIC DNA]</scope>
</reference>
<keyword evidence="4" id="KW-0472">Membrane</keyword>
<accession>A0A401RWM4</accession>
<evidence type="ECO:0000313" key="7">
    <source>
        <dbReference type="Proteomes" id="UP000287033"/>
    </source>
</evidence>
<keyword evidence="3" id="KW-0964">Secreted</keyword>
<dbReference type="GO" id="GO:0051428">
    <property type="term" value="F:peptide hormone receptor binding"/>
    <property type="evidence" value="ECO:0007669"/>
    <property type="project" value="TreeGrafter"/>
</dbReference>
<dbReference type="GO" id="GO:0016521">
    <property type="term" value="F:pituitary adenylate cyclase activating polypeptide activity"/>
    <property type="evidence" value="ECO:0007669"/>
    <property type="project" value="TreeGrafter"/>
</dbReference>
<name>A0A401RWM4_CHIPU</name>
<evidence type="ECO:0000256" key="1">
    <source>
        <dbReference type="ARBA" id="ARBA00004613"/>
    </source>
</evidence>
<dbReference type="Pfam" id="PF00123">
    <property type="entry name" value="Hormone_2"/>
    <property type="match status" value="2"/>
</dbReference>
<dbReference type="AlphaFoldDB" id="A0A401RWM4"/>
<protein>
    <recommendedName>
        <fullName evidence="5">Glucagon / GIP / secretin / VIP family domain-containing protein</fullName>
    </recommendedName>
</protein>
<dbReference type="InterPro" id="IPR046963">
    <property type="entry name" value="VIP/GHRH-like"/>
</dbReference>
<keyword evidence="4" id="KW-1133">Transmembrane helix</keyword>
<comment type="subcellular location">
    <subcellularLocation>
        <location evidence="1">Secreted</location>
    </subcellularLocation>
</comment>
<proteinExistence type="inferred from homology"/>
<dbReference type="GO" id="GO:0043005">
    <property type="term" value="C:neuron projection"/>
    <property type="evidence" value="ECO:0007669"/>
    <property type="project" value="TreeGrafter"/>
</dbReference>
<evidence type="ECO:0000256" key="3">
    <source>
        <dbReference type="ARBA" id="ARBA00022525"/>
    </source>
</evidence>
<dbReference type="GO" id="GO:0007218">
    <property type="term" value="P:neuropeptide signaling pathway"/>
    <property type="evidence" value="ECO:0007669"/>
    <property type="project" value="TreeGrafter"/>
</dbReference>
<keyword evidence="7" id="KW-1185">Reference proteome</keyword>